<keyword evidence="4" id="KW-1185">Reference proteome</keyword>
<dbReference type="Proteomes" id="UP001210925">
    <property type="component" value="Unassembled WGS sequence"/>
</dbReference>
<evidence type="ECO:0000313" key="4">
    <source>
        <dbReference type="Proteomes" id="UP001210925"/>
    </source>
</evidence>
<dbReference type="SUPFAM" id="SSF52833">
    <property type="entry name" value="Thioredoxin-like"/>
    <property type="match status" value="1"/>
</dbReference>
<dbReference type="PROSITE" id="PS00194">
    <property type="entry name" value="THIOREDOXIN_1"/>
    <property type="match status" value="1"/>
</dbReference>
<reference evidence="3" key="1">
    <citation type="submission" date="2020-05" db="EMBL/GenBank/DDBJ databases">
        <title>Phylogenomic resolution of chytrid fungi.</title>
        <authorList>
            <person name="Stajich J.E."/>
            <person name="Amses K."/>
            <person name="Simmons R."/>
            <person name="Seto K."/>
            <person name="Myers J."/>
            <person name="Bonds A."/>
            <person name="Quandt C.A."/>
            <person name="Barry K."/>
            <person name="Liu P."/>
            <person name="Grigoriev I."/>
            <person name="Longcore J.E."/>
            <person name="James T.Y."/>
        </authorList>
    </citation>
    <scope>NUCLEOTIDE SEQUENCE</scope>
    <source>
        <strain evidence="3">PLAUS21</strain>
    </source>
</reference>
<gene>
    <name evidence="3" type="ORF">HK103_004957</name>
</gene>
<comment type="caution">
    <text evidence="3">The sequence shown here is derived from an EMBL/GenBank/DDBJ whole genome shotgun (WGS) entry which is preliminary data.</text>
</comment>
<dbReference type="EMBL" id="JADGKB010000042">
    <property type="protein sequence ID" value="KAJ3257129.1"/>
    <property type="molecule type" value="Genomic_DNA"/>
</dbReference>
<keyword evidence="1" id="KW-1015">Disulfide bond</keyword>
<dbReference type="PANTHER" id="PTHR46115">
    <property type="entry name" value="THIOREDOXIN-LIKE PROTEIN 1"/>
    <property type="match status" value="1"/>
</dbReference>
<protein>
    <recommendedName>
        <fullName evidence="2">Thioredoxin domain-containing protein</fullName>
    </recommendedName>
</protein>
<dbReference type="CDD" id="cd02947">
    <property type="entry name" value="TRX_family"/>
    <property type="match status" value="1"/>
</dbReference>
<dbReference type="InterPro" id="IPR036249">
    <property type="entry name" value="Thioredoxin-like_sf"/>
</dbReference>
<sequence>MDISIEPHCKGINLNCNAPLPKYKIIRHKPSIKPSLSWWIDFGSPEQEQQEYDPIEAAQQERQKQALARLERQKIHSELFSKTITRVSKIVKQKQEAIKTLIEKERETTETLGLSKSLSSEDLQLNQLPAERNYQVFPNEKYHIHQQYISNQTHTPLKKTRNELEKDLRMFYRVGHVEEMKRHEFGKHLQETRKHYMQLEKNGIKREKKINIFSKKYLMIEIKSQEQLDQILISNPLVILEISAEWCGPCKVIAPIYESLSLTYKNIVFLKAMELPLTTGVTVYGYPTFIFFQNGKAVEKITGAKIDLVEEIVEKYSKGFQKEETYLSSLWKTYGI</sequence>
<feature type="domain" description="Thioredoxin" evidence="2">
    <location>
        <begin position="224"/>
        <end position="306"/>
    </location>
</feature>
<proteinExistence type="predicted"/>
<dbReference type="InterPro" id="IPR017937">
    <property type="entry name" value="Thioredoxin_CS"/>
</dbReference>
<name>A0AAD5Y5K4_9FUNG</name>
<evidence type="ECO:0000313" key="3">
    <source>
        <dbReference type="EMBL" id="KAJ3257129.1"/>
    </source>
</evidence>
<dbReference type="AlphaFoldDB" id="A0AAD5Y5K4"/>
<evidence type="ECO:0000256" key="1">
    <source>
        <dbReference type="ARBA" id="ARBA00023157"/>
    </source>
</evidence>
<dbReference type="InterPro" id="IPR013766">
    <property type="entry name" value="Thioredoxin_domain"/>
</dbReference>
<dbReference type="Gene3D" id="3.40.30.10">
    <property type="entry name" value="Glutaredoxin"/>
    <property type="match status" value="1"/>
</dbReference>
<dbReference type="PRINTS" id="PR00421">
    <property type="entry name" value="THIOREDOXIN"/>
</dbReference>
<evidence type="ECO:0000259" key="2">
    <source>
        <dbReference type="Pfam" id="PF00085"/>
    </source>
</evidence>
<accession>A0AAD5Y5K4</accession>
<dbReference type="Pfam" id="PF00085">
    <property type="entry name" value="Thioredoxin"/>
    <property type="match status" value="1"/>
</dbReference>
<organism evidence="3 4">
    <name type="scientific">Boothiomyces macroporosus</name>
    <dbReference type="NCBI Taxonomy" id="261099"/>
    <lineage>
        <taxon>Eukaryota</taxon>
        <taxon>Fungi</taxon>
        <taxon>Fungi incertae sedis</taxon>
        <taxon>Chytridiomycota</taxon>
        <taxon>Chytridiomycota incertae sedis</taxon>
        <taxon>Chytridiomycetes</taxon>
        <taxon>Rhizophydiales</taxon>
        <taxon>Terramycetaceae</taxon>
        <taxon>Boothiomyces</taxon>
    </lineage>
</organism>